<name>A0A5J6G2V1_STRKN</name>
<gene>
    <name evidence="2" type="ORF">CP970_02370</name>
</gene>
<protein>
    <submittedName>
        <fullName evidence="2">Uncharacterized protein</fullName>
    </submittedName>
</protein>
<organism evidence="2 3">
    <name type="scientific">Streptomyces kanamyceticus</name>
    <dbReference type="NCBI Taxonomy" id="1967"/>
    <lineage>
        <taxon>Bacteria</taxon>
        <taxon>Bacillati</taxon>
        <taxon>Actinomycetota</taxon>
        <taxon>Actinomycetes</taxon>
        <taxon>Kitasatosporales</taxon>
        <taxon>Streptomycetaceae</taxon>
        <taxon>Streptomyces</taxon>
    </lineage>
</organism>
<feature type="region of interest" description="Disordered" evidence="1">
    <location>
        <begin position="1"/>
        <end position="70"/>
    </location>
</feature>
<evidence type="ECO:0000256" key="1">
    <source>
        <dbReference type="SAM" id="MobiDB-lite"/>
    </source>
</evidence>
<accession>A0A5J6G2V1</accession>
<proteinExistence type="predicted"/>
<dbReference type="Proteomes" id="UP000325529">
    <property type="component" value="Chromosome"/>
</dbReference>
<feature type="compositionally biased region" description="Low complexity" evidence="1">
    <location>
        <begin position="31"/>
        <end position="42"/>
    </location>
</feature>
<evidence type="ECO:0000313" key="2">
    <source>
        <dbReference type="EMBL" id="QEU89910.1"/>
    </source>
</evidence>
<dbReference type="AlphaFoldDB" id="A0A5J6G2V1"/>
<dbReference type="KEGG" id="ska:CP970_02370"/>
<evidence type="ECO:0000313" key="3">
    <source>
        <dbReference type="Proteomes" id="UP000325529"/>
    </source>
</evidence>
<reference evidence="2 3" key="1">
    <citation type="submission" date="2017-09" db="EMBL/GenBank/DDBJ databases">
        <authorList>
            <person name="Lee N."/>
            <person name="Cho B.-K."/>
        </authorList>
    </citation>
    <scope>NUCLEOTIDE SEQUENCE [LARGE SCALE GENOMIC DNA]</scope>
    <source>
        <strain evidence="2 3">ATCC 12853</strain>
    </source>
</reference>
<sequence>MDRPAGRPRLGVHHPATRRTAPQNLTTATRPAPSAPGSAIPSCLGVPHDHGQPAGKRAAQDDPQTRITSSRGLYDVAVEFSRWRSPGLGCASPSSSRTCG</sequence>
<dbReference type="EMBL" id="CP023699">
    <property type="protein sequence ID" value="QEU89910.1"/>
    <property type="molecule type" value="Genomic_DNA"/>
</dbReference>
<feature type="compositionally biased region" description="Polar residues" evidence="1">
    <location>
        <begin position="20"/>
        <end position="29"/>
    </location>
</feature>
<keyword evidence="3" id="KW-1185">Reference proteome</keyword>